<reference evidence="2" key="1">
    <citation type="journal article" date="2019" name="Int. J. Syst. Evol. Microbiol.">
        <title>The Global Catalogue of Microorganisms (GCM) 10K type strain sequencing project: providing services to taxonomists for standard genome sequencing and annotation.</title>
        <authorList>
            <consortium name="The Broad Institute Genomics Platform"/>
            <consortium name="The Broad Institute Genome Sequencing Center for Infectious Disease"/>
            <person name="Wu L."/>
            <person name="Ma J."/>
        </authorList>
    </citation>
    <scope>NUCLEOTIDE SEQUENCE [LARGE SCALE GENOMIC DNA]</scope>
    <source>
        <strain evidence="2">CGMCC 1.15959</strain>
    </source>
</reference>
<dbReference type="Proteomes" id="UP000619041">
    <property type="component" value="Unassembled WGS sequence"/>
</dbReference>
<sequence>MQPAISPTISRSPVLAPAESIPADQVLRLALAPLTDWVFEAEDWGERPELGLSVQDMSGWGSEWSRDRQIFWNPQPPAYVFKWDFSVSAARYLRINLTAAPDYAPLTIRLGCYRQTAANYYQLLSEHVMYHDGYATSVRRQSVGFPIVVDPKCKTADMYRLLFVAKPSEGRTFGGIDNIVVQH</sequence>
<organism evidence="1 2">
    <name type="scientific">Tsuneonella deserti</name>
    <dbReference type="NCBI Taxonomy" id="2035528"/>
    <lineage>
        <taxon>Bacteria</taxon>
        <taxon>Pseudomonadati</taxon>
        <taxon>Pseudomonadota</taxon>
        <taxon>Alphaproteobacteria</taxon>
        <taxon>Sphingomonadales</taxon>
        <taxon>Erythrobacteraceae</taxon>
        <taxon>Tsuneonella</taxon>
    </lineage>
</organism>
<keyword evidence="2" id="KW-1185">Reference proteome</keyword>
<dbReference type="RefSeq" id="WP_188643726.1">
    <property type="nucleotide sequence ID" value="NZ_BMKL01000001.1"/>
</dbReference>
<dbReference type="EMBL" id="BMKL01000001">
    <property type="protein sequence ID" value="GGD88688.1"/>
    <property type="molecule type" value="Genomic_DNA"/>
</dbReference>
<gene>
    <name evidence="1" type="ORF">GCM10011515_05450</name>
</gene>
<accession>A0ABQ1S2Z3</accession>
<protein>
    <submittedName>
        <fullName evidence="1">Uncharacterized protein</fullName>
    </submittedName>
</protein>
<evidence type="ECO:0000313" key="1">
    <source>
        <dbReference type="EMBL" id="GGD88688.1"/>
    </source>
</evidence>
<comment type="caution">
    <text evidence="1">The sequence shown here is derived from an EMBL/GenBank/DDBJ whole genome shotgun (WGS) entry which is preliminary data.</text>
</comment>
<evidence type="ECO:0000313" key="2">
    <source>
        <dbReference type="Proteomes" id="UP000619041"/>
    </source>
</evidence>
<proteinExistence type="predicted"/>
<name>A0ABQ1S2Z3_9SPHN</name>